<name>A0A6L9LN15_9BACT</name>
<dbReference type="InterPro" id="IPR025631">
    <property type="entry name" value="Porin_10"/>
</dbReference>
<feature type="chain" id="PRO_5026856709" evidence="1">
    <location>
        <begin position="21"/>
        <end position="656"/>
    </location>
</feature>
<dbReference type="EMBL" id="JAAFZH010000016">
    <property type="protein sequence ID" value="NDU98289.1"/>
    <property type="molecule type" value="Genomic_DNA"/>
</dbReference>
<reference evidence="2 3" key="1">
    <citation type="submission" date="2020-02" db="EMBL/GenBank/DDBJ databases">
        <title>Draft genome sequence of two Spirosoma agri KCTC 52727 and Spirosoma terrae KCTC 52035.</title>
        <authorList>
            <person name="Rojas J."/>
            <person name="Ambika Manirajan B."/>
            <person name="Suarez C."/>
            <person name="Ratering S."/>
            <person name="Schnell S."/>
        </authorList>
    </citation>
    <scope>NUCLEOTIDE SEQUENCE [LARGE SCALE GENOMIC DNA]</scope>
    <source>
        <strain evidence="2 3">KCTC 52035</strain>
    </source>
</reference>
<evidence type="ECO:0000313" key="3">
    <source>
        <dbReference type="Proteomes" id="UP000474175"/>
    </source>
</evidence>
<dbReference type="AlphaFoldDB" id="A0A6L9LN15"/>
<keyword evidence="1" id="KW-0732">Signal</keyword>
<gene>
    <name evidence="2" type="ORF">GK108_25615</name>
</gene>
<keyword evidence="3" id="KW-1185">Reference proteome</keyword>
<comment type="caution">
    <text evidence="2">The sequence shown here is derived from an EMBL/GenBank/DDBJ whole genome shotgun (WGS) entry which is preliminary data.</text>
</comment>
<dbReference type="Pfam" id="PF14121">
    <property type="entry name" value="Porin_10"/>
    <property type="match status" value="1"/>
</dbReference>
<dbReference type="RefSeq" id="WP_163954421.1">
    <property type="nucleotide sequence ID" value="NZ_JAAFZH010000016.1"/>
</dbReference>
<dbReference type="Proteomes" id="UP000474175">
    <property type="component" value="Unassembled WGS sequence"/>
</dbReference>
<sequence>MNRSVLFLFLFIGLTLTAQAQIPNGLQVPNGFGQTTFPGSTTGGSTSFGGIDDSTKVIYGPKSTRYILEDDVFNNREKLYTMDTTMDDTHRFLYVQRLQNLYQDLGNLGTPMKPVFVDVPQQLGAQTGYSVFSPYAYQPAQVKYFNTKSPFTDMYLALGGRNQNILRFDFAQNITPRWNVGFNSQRFTSQKQFGTSGSNDPTKLLAQNWGFLGHTNYRSKNDKYTLLAHFINMNHSIDEQGGVIPGTNLDGTPNDYAYTGDALLVSASTNTQGPHGNEIRNDWHVYHQYVLDQGIQVFHRLDYNRHKNSYHDENLATNLSFYPTLLGDTSSIHQDARFRLLENQFGLKGIYKRNESAFNYRAYLRSRIYGQYTRYNTSGSNFNEYETRRTETFLGGWLGYYFPDSLSQLTAELEYQIGGGYRLEGQLNSKFLTAGYSSILANPTLLQERFQSHVFFWRNNFSLRGYNHAFGKLNLRYKKLLLQPGLDYYLLSNYVYFDTNAVVRQDQGSFSVLRAGLGYHFELGKFLASGQAYYTVQSRQDALRTPPFFMNARLQYELLYAKVLYIQVGVDLHYKSPYYADAYMPLTQQFHLQNQQRVEGYVLADVFANLRVNRTRLFVKLTHANQGVFQPGYFVAPNFLAMRRGFAFGVDWYLFD</sequence>
<feature type="signal peptide" evidence="1">
    <location>
        <begin position="1"/>
        <end position="20"/>
    </location>
</feature>
<evidence type="ECO:0000313" key="2">
    <source>
        <dbReference type="EMBL" id="NDU98289.1"/>
    </source>
</evidence>
<protein>
    <submittedName>
        <fullName evidence="2">Putative porin</fullName>
    </submittedName>
</protein>
<evidence type="ECO:0000256" key="1">
    <source>
        <dbReference type="SAM" id="SignalP"/>
    </source>
</evidence>
<accession>A0A6L9LN15</accession>
<proteinExistence type="predicted"/>
<organism evidence="2 3">
    <name type="scientific">Spirosoma terrae</name>
    <dbReference type="NCBI Taxonomy" id="1968276"/>
    <lineage>
        <taxon>Bacteria</taxon>
        <taxon>Pseudomonadati</taxon>
        <taxon>Bacteroidota</taxon>
        <taxon>Cytophagia</taxon>
        <taxon>Cytophagales</taxon>
        <taxon>Cytophagaceae</taxon>
        <taxon>Spirosoma</taxon>
    </lineage>
</organism>